<protein>
    <submittedName>
        <fullName evidence="1">Uncharacterized protein</fullName>
    </submittedName>
</protein>
<accession>A0A8S5S095</accession>
<dbReference type="EMBL" id="BK032510">
    <property type="protein sequence ID" value="DAF44187.1"/>
    <property type="molecule type" value="Genomic_DNA"/>
</dbReference>
<name>A0A8S5S095_9CAUD</name>
<proteinExistence type="predicted"/>
<evidence type="ECO:0000313" key="1">
    <source>
        <dbReference type="EMBL" id="DAF44187.1"/>
    </source>
</evidence>
<sequence length="271" mass="32183">MKRILLIVTVICISFSLFAQKTNNKGEYMVKSIHWVNAFTQKEVGNKGDKWYHFKYDDDGNLIEVRKEFYQNFKYKAVETFTIINKRYQFISYVNGKQVLNSKCEFTFNKQGYMTRLYIYGLNGERVTTVGTLTYYDSGELKSIDLVSEEKGGNRYKIHNYEEYTWENGNMIKYHYTNDDNITQTFDIHYGNKANNTNINLSSLIKHYNSPYNEHILFATEWCGNKPNNLISYQDMKDDTFDYIYEGNLLKKINKKNSSYSKGYYLIEYVY</sequence>
<reference evidence="1" key="1">
    <citation type="journal article" date="2021" name="Proc. Natl. Acad. Sci. U.S.A.">
        <title>A Catalog of Tens of Thousands of Viruses from Human Metagenomes Reveals Hidden Associations with Chronic Diseases.</title>
        <authorList>
            <person name="Tisza M.J."/>
            <person name="Buck C.B."/>
        </authorList>
    </citation>
    <scope>NUCLEOTIDE SEQUENCE</scope>
    <source>
        <strain evidence="1">CtNQV2</strain>
    </source>
</reference>
<organism evidence="1">
    <name type="scientific">Myoviridae sp. ctNQV2</name>
    <dbReference type="NCBI Taxonomy" id="2827683"/>
    <lineage>
        <taxon>Viruses</taxon>
        <taxon>Duplodnaviria</taxon>
        <taxon>Heunggongvirae</taxon>
        <taxon>Uroviricota</taxon>
        <taxon>Caudoviricetes</taxon>
    </lineage>
</organism>